<dbReference type="EMBL" id="DAEPXK010000008">
    <property type="protein sequence ID" value="HBH1541591.1"/>
    <property type="molecule type" value="Genomic_DNA"/>
</dbReference>
<comment type="caution">
    <text evidence="1">The sequence shown here is derived from an EMBL/GenBank/DDBJ whole genome shotgun (WGS) entry which is preliminary data.</text>
</comment>
<name>A0AAN6A579_CLODI</name>
<gene>
    <name evidence="1" type="ORF">KRM00_001053</name>
</gene>
<organism evidence="1 2">
    <name type="scientific">Clostridioides difficile</name>
    <name type="common">Peptoclostridium difficile</name>
    <dbReference type="NCBI Taxonomy" id="1496"/>
    <lineage>
        <taxon>Bacteria</taxon>
        <taxon>Bacillati</taxon>
        <taxon>Bacillota</taxon>
        <taxon>Clostridia</taxon>
        <taxon>Peptostreptococcales</taxon>
        <taxon>Peptostreptococcaceae</taxon>
        <taxon>Clostridioides</taxon>
    </lineage>
</organism>
<dbReference type="RefSeq" id="WP_207011636.1">
    <property type="nucleotide sequence ID" value="NZ_JAFBLX010000011.1"/>
</dbReference>
<sequence length="101" mass="11489">MAIGKSKLLSTGQQVYYWRISTVNISYSNKMAQIKVSGYISEDARREGLDAVEYDNISVLEDNFDNYFGINTLDATGKNPLQSGYNYLKENIEKFKDSLDI</sequence>
<reference evidence="1" key="1">
    <citation type="journal article" date="2018" name="Genome Biol.">
        <title>SKESA: strategic k-mer extension for scrupulous assemblies.</title>
        <authorList>
            <person name="Souvorov A."/>
            <person name="Agarwala R."/>
            <person name="Lipman D.J."/>
        </authorList>
    </citation>
    <scope>NUCLEOTIDE SEQUENCE</scope>
    <source>
        <strain evidence="1">HN1000</strain>
    </source>
</reference>
<dbReference type="Proteomes" id="UP000878956">
    <property type="component" value="Unassembled WGS sequence"/>
</dbReference>
<reference evidence="1" key="2">
    <citation type="submission" date="2021-06" db="EMBL/GenBank/DDBJ databases">
        <authorList>
            <consortium name="NCBI Pathogen Detection Project"/>
        </authorList>
    </citation>
    <scope>NUCLEOTIDE SEQUENCE</scope>
    <source>
        <strain evidence="1">HN1000</strain>
    </source>
</reference>
<dbReference type="AlphaFoldDB" id="A0AAN6A579"/>
<proteinExistence type="predicted"/>
<evidence type="ECO:0000313" key="1">
    <source>
        <dbReference type="EMBL" id="HBH1541591.1"/>
    </source>
</evidence>
<accession>A0AAN6A579</accession>
<evidence type="ECO:0000313" key="2">
    <source>
        <dbReference type="Proteomes" id="UP000878956"/>
    </source>
</evidence>
<protein>
    <submittedName>
        <fullName evidence="1">Uncharacterized protein</fullName>
    </submittedName>
</protein>